<reference evidence="2" key="1">
    <citation type="submission" date="2016-11" db="EMBL/GenBank/DDBJ databases">
        <title>The genome of Nicotiana attenuata.</title>
        <authorList>
            <person name="Xu S."/>
            <person name="Brockmoeller T."/>
            <person name="Gaquerel E."/>
            <person name="Navarro A."/>
            <person name="Kuhl H."/>
            <person name="Gase K."/>
            <person name="Ling Z."/>
            <person name="Zhou W."/>
            <person name="Kreitzer C."/>
            <person name="Stanke M."/>
            <person name="Tang H."/>
            <person name="Lyons E."/>
            <person name="Pandey P."/>
            <person name="Pandey S.P."/>
            <person name="Timmermann B."/>
            <person name="Baldwin I.T."/>
        </authorList>
    </citation>
    <scope>NUCLEOTIDE SEQUENCE [LARGE SCALE GENOMIC DNA]</scope>
    <source>
        <strain evidence="2">UT</strain>
    </source>
</reference>
<name>A0A1J6JX20_NICAT</name>
<gene>
    <name evidence="2" type="ORF">A4A49_38435</name>
</gene>
<proteinExistence type="predicted"/>
<evidence type="ECO:0000313" key="2">
    <source>
        <dbReference type="EMBL" id="OIT21670.1"/>
    </source>
</evidence>
<keyword evidence="3" id="KW-1185">Reference proteome</keyword>
<dbReference type="AlphaFoldDB" id="A0A1J6JX20"/>
<dbReference type="Proteomes" id="UP000187609">
    <property type="component" value="Unassembled WGS sequence"/>
</dbReference>
<feature type="region of interest" description="Disordered" evidence="1">
    <location>
        <begin position="293"/>
        <end position="312"/>
    </location>
</feature>
<organism evidence="2 3">
    <name type="scientific">Nicotiana attenuata</name>
    <name type="common">Coyote tobacco</name>
    <dbReference type="NCBI Taxonomy" id="49451"/>
    <lineage>
        <taxon>Eukaryota</taxon>
        <taxon>Viridiplantae</taxon>
        <taxon>Streptophyta</taxon>
        <taxon>Embryophyta</taxon>
        <taxon>Tracheophyta</taxon>
        <taxon>Spermatophyta</taxon>
        <taxon>Magnoliopsida</taxon>
        <taxon>eudicotyledons</taxon>
        <taxon>Gunneridae</taxon>
        <taxon>Pentapetalae</taxon>
        <taxon>asterids</taxon>
        <taxon>lamiids</taxon>
        <taxon>Solanales</taxon>
        <taxon>Solanaceae</taxon>
        <taxon>Nicotianoideae</taxon>
        <taxon>Nicotianeae</taxon>
        <taxon>Nicotiana</taxon>
    </lineage>
</organism>
<comment type="caution">
    <text evidence="2">The sequence shown here is derived from an EMBL/GenBank/DDBJ whole genome shotgun (WGS) entry which is preliminary data.</text>
</comment>
<sequence>MMQWSSSNGTVLGKDTIDAMVLIREGVLSTDAAAVSNCEVVRSTAAGVIEDSTAPNTTAPVFPIEDALKLDKGPPKSSRDVPASTVFARMYLATAGALQEVVDRAKISKVPGDVKQDKLDAGAVDCATMLLGRYTSVGSDLHNFNRAGFQASTAALHKAVKPAGGTSNDAIENEKNIGLIDTTKHVQGQGFAGVSVLDNTTDATLDKQTVLKGTTVQNEGQEHEGKAQVGQKRLLSSTTGATTTGTGRCEAIDQPKQKIAAENIVCTNSFDALTIEQIDGENHNGKNFELECGDTASKNGDNTFQDRKQLQK</sequence>
<protein>
    <submittedName>
        <fullName evidence="2">Uncharacterized protein</fullName>
    </submittedName>
</protein>
<evidence type="ECO:0000313" key="3">
    <source>
        <dbReference type="Proteomes" id="UP000187609"/>
    </source>
</evidence>
<dbReference type="EMBL" id="MJEQ01004178">
    <property type="protein sequence ID" value="OIT21670.1"/>
    <property type="molecule type" value="Genomic_DNA"/>
</dbReference>
<accession>A0A1J6JX20</accession>
<evidence type="ECO:0000256" key="1">
    <source>
        <dbReference type="SAM" id="MobiDB-lite"/>
    </source>
</evidence>
<dbReference type="Gramene" id="OIT21670">
    <property type="protein sequence ID" value="OIT21670"/>
    <property type="gene ID" value="A4A49_38435"/>
</dbReference>